<keyword evidence="3" id="KW-1185">Reference proteome</keyword>
<dbReference type="Proteomes" id="UP001318760">
    <property type="component" value="Unassembled WGS sequence"/>
</dbReference>
<gene>
    <name evidence="1" type="ORF">CCAL12919_07695</name>
    <name evidence="2" type="ORF">CCAL9337_05850</name>
</gene>
<name>A0AAW3ZV55_9BACT</name>
<dbReference type="Proteomes" id="UP000650616">
    <property type="component" value="Unassembled WGS sequence"/>
</dbReference>
<dbReference type="EMBL" id="LIWG01000006">
    <property type="protein sequence ID" value="MBE3608243.1"/>
    <property type="molecule type" value="Genomic_DNA"/>
</dbReference>
<evidence type="ECO:0000313" key="2">
    <source>
        <dbReference type="EMBL" id="MBE3608243.1"/>
    </source>
</evidence>
<reference evidence="1 4" key="2">
    <citation type="submission" date="2020-10" db="EMBL/GenBank/DDBJ databases">
        <title>Campylobacter californiensis sp. nov. isolated from cattle and feral swine in California.</title>
        <authorList>
            <person name="Miller W.G."/>
        </authorList>
    </citation>
    <scope>NUCLEOTIDE SEQUENCE [LARGE SCALE GENOMIC DNA]</scope>
    <source>
        <strain evidence="1 4">RM12919</strain>
    </source>
</reference>
<evidence type="ECO:0000313" key="1">
    <source>
        <dbReference type="EMBL" id="MBE2987001.1"/>
    </source>
</evidence>
<protein>
    <submittedName>
        <fullName evidence="2">Uncharacterized protein</fullName>
    </submittedName>
</protein>
<organism evidence="2 3">
    <name type="scientific">Campylobacter californiensis</name>
    <dbReference type="NCBI Taxonomy" id="1032243"/>
    <lineage>
        <taxon>Bacteria</taxon>
        <taxon>Pseudomonadati</taxon>
        <taxon>Campylobacterota</taxon>
        <taxon>Epsilonproteobacteria</taxon>
        <taxon>Campylobacterales</taxon>
        <taxon>Campylobacteraceae</taxon>
        <taxon>Campylobacter</taxon>
    </lineage>
</organism>
<comment type="caution">
    <text evidence="2">The sequence shown here is derived from an EMBL/GenBank/DDBJ whole genome shotgun (WGS) entry which is preliminary data.</text>
</comment>
<sequence length="72" mass="8070">MAKDAELVNFSEDYELNNILAKNGKSQSEVNRKILCELGKECKALLGDKRVLTQEEFGSFLAGHLAKLEDKK</sequence>
<dbReference type="AlphaFoldDB" id="A0AAW3ZV55"/>
<reference evidence="2 3" key="1">
    <citation type="submission" date="2015-08" db="EMBL/GenBank/DDBJ databases">
        <title>Comparative genomics of the Campylobacter concisus group.</title>
        <authorList>
            <person name="Yee E."/>
            <person name="Chapman M.H."/>
            <person name="Huynh S."/>
            <person name="Bono J.L."/>
            <person name="On S.L."/>
            <person name="St Leger J."/>
            <person name="Foster G."/>
            <person name="Parker C.T."/>
            <person name="Miller W.G."/>
        </authorList>
    </citation>
    <scope>NUCLEOTIDE SEQUENCE [LARGE SCALE GENOMIC DNA]</scope>
    <source>
        <strain evidence="2 3">RM9337</strain>
    </source>
</reference>
<dbReference type="EMBL" id="JADBHS010000015">
    <property type="protein sequence ID" value="MBE2987001.1"/>
    <property type="molecule type" value="Genomic_DNA"/>
</dbReference>
<evidence type="ECO:0000313" key="3">
    <source>
        <dbReference type="Proteomes" id="UP000650616"/>
    </source>
</evidence>
<proteinExistence type="predicted"/>
<accession>A0AAW3ZV55</accession>
<dbReference type="RefSeq" id="WP_169972378.1">
    <property type="nucleotide sequence ID" value="NZ_CP012545.1"/>
</dbReference>
<evidence type="ECO:0000313" key="4">
    <source>
        <dbReference type="Proteomes" id="UP001318760"/>
    </source>
</evidence>